<dbReference type="PANTHER" id="PTHR45274:SF2">
    <property type="entry name" value="NAD(P)-BINDING ROSSMANN-FOLD SUPERFAMILY PROTEIN"/>
    <property type="match status" value="1"/>
</dbReference>
<name>A0A8J4G7U4_9CHLO</name>
<dbReference type="PANTHER" id="PTHR45274">
    <property type="entry name" value="NAD(P)-BINDING ROSSMANN-FOLD SUPERFAMILY PROTEIN"/>
    <property type="match status" value="1"/>
</dbReference>
<dbReference type="EMBL" id="BNCQ01000009">
    <property type="protein sequence ID" value="GIM01706.1"/>
    <property type="molecule type" value="Genomic_DNA"/>
</dbReference>
<comment type="caution">
    <text evidence="4">The sequence shown here is derived from an EMBL/GenBank/DDBJ whole genome shotgun (WGS) entry which is preliminary data.</text>
</comment>
<dbReference type="PROSITE" id="PS00061">
    <property type="entry name" value="ADH_SHORT"/>
    <property type="match status" value="1"/>
</dbReference>
<dbReference type="Proteomes" id="UP000722791">
    <property type="component" value="Unassembled WGS sequence"/>
</dbReference>
<evidence type="ECO:0000313" key="5">
    <source>
        <dbReference type="Proteomes" id="UP000722791"/>
    </source>
</evidence>
<comment type="similarity">
    <text evidence="1">Belongs to the short-chain dehydrogenases/reductases (SDR) family.</text>
</comment>
<evidence type="ECO:0000256" key="1">
    <source>
        <dbReference type="RuleBase" id="RU000363"/>
    </source>
</evidence>
<gene>
    <name evidence="4" type="ORF">Vretimale_6446</name>
</gene>
<keyword evidence="2" id="KW-0812">Transmembrane</keyword>
<dbReference type="InterPro" id="IPR002347">
    <property type="entry name" value="SDR_fam"/>
</dbReference>
<dbReference type="PRINTS" id="PR00080">
    <property type="entry name" value="SDRFAMILY"/>
</dbReference>
<feature type="non-terminal residue" evidence="4">
    <location>
        <position position="1"/>
    </location>
</feature>
<feature type="domain" description="Ketoreductase" evidence="3">
    <location>
        <begin position="119"/>
        <end position="306"/>
    </location>
</feature>
<dbReference type="SUPFAM" id="SSF51735">
    <property type="entry name" value="NAD(P)-binding Rossmann-fold domains"/>
    <property type="match status" value="1"/>
</dbReference>
<reference evidence="4" key="1">
    <citation type="journal article" date="2021" name="Proc. Natl. Acad. Sci. U.S.A.">
        <title>Three genomes in the algal genus Volvox reveal the fate of a haploid sex-determining region after a transition to homothallism.</title>
        <authorList>
            <person name="Yamamoto K."/>
            <person name="Hamaji T."/>
            <person name="Kawai-Toyooka H."/>
            <person name="Matsuzaki R."/>
            <person name="Takahashi F."/>
            <person name="Nishimura Y."/>
            <person name="Kawachi M."/>
            <person name="Noguchi H."/>
            <person name="Minakuchi Y."/>
            <person name="Umen J.G."/>
            <person name="Toyoda A."/>
            <person name="Nozaki H."/>
        </authorList>
    </citation>
    <scope>NUCLEOTIDE SEQUENCE</scope>
    <source>
        <strain evidence="4">NIES-3785</strain>
    </source>
</reference>
<dbReference type="InterPro" id="IPR036291">
    <property type="entry name" value="NAD(P)-bd_dom_sf"/>
</dbReference>
<dbReference type="AlphaFoldDB" id="A0A8J4G7U4"/>
<evidence type="ECO:0000256" key="2">
    <source>
        <dbReference type="SAM" id="Phobius"/>
    </source>
</evidence>
<dbReference type="InterPro" id="IPR020904">
    <property type="entry name" value="Sc_DH/Rdtase_CS"/>
</dbReference>
<keyword evidence="2" id="KW-1133">Transmembrane helix</keyword>
<dbReference type="SMART" id="SM00822">
    <property type="entry name" value="PKS_KR"/>
    <property type="match status" value="1"/>
</dbReference>
<evidence type="ECO:0000259" key="3">
    <source>
        <dbReference type="SMART" id="SM00822"/>
    </source>
</evidence>
<dbReference type="Pfam" id="PF00106">
    <property type="entry name" value="adh_short"/>
    <property type="match status" value="1"/>
</dbReference>
<dbReference type="InterPro" id="IPR057326">
    <property type="entry name" value="KR_dom"/>
</dbReference>
<accession>A0A8J4G7U4</accession>
<feature type="transmembrane region" description="Helical" evidence="2">
    <location>
        <begin position="63"/>
        <end position="89"/>
    </location>
</feature>
<dbReference type="PRINTS" id="PR00081">
    <property type="entry name" value="GDHRDH"/>
</dbReference>
<proteinExistence type="inferred from homology"/>
<evidence type="ECO:0000313" key="4">
    <source>
        <dbReference type="EMBL" id="GIM01706.1"/>
    </source>
</evidence>
<organism evidence="4 5">
    <name type="scientific">Volvox reticuliferus</name>
    <dbReference type="NCBI Taxonomy" id="1737510"/>
    <lineage>
        <taxon>Eukaryota</taxon>
        <taxon>Viridiplantae</taxon>
        <taxon>Chlorophyta</taxon>
        <taxon>core chlorophytes</taxon>
        <taxon>Chlorophyceae</taxon>
        <taxon>CS clade</taxon>
        <taxon>Chlamydomonadales</taxon>
        <taxon>Volvocaceae</taxon>
        <taxon>Volvox</taxon>
    </lineage>
</organism>
<sequence length="408" mass="43675">RFRRQTIDQQRSIATSNKARADAIVVTFAMFQRPLLPVCRAKLRPRPVYRHPLRNTLRPARSLNTIMSVVPPALGSAAVIAVGAAFSYVCYKLLRLVFADADLHLLGLGEHKSNAFKDKVVWITGASQGLGEVLAKYFAGFGARIILSSRDSSKLERVKGSLGISDERVVVLPFDLCSNYTELEKAAAAADSAFGSAGVDYLIHNAGASQHALASETNEEVTDALMQLNAIGPIKLTRAMLPHLLRRNRGRVVVVGSMSSKLPSSGQAVYAAAKMALYGYFSSLATELSDTGVGVTICCPGPVATGSEETPRVVFGPTGRIVQNATGASNRLNPARAAQLIACAAAHRVDEAWIARHPVLAIGYIFQLLPRLGWSLLKKVGPARARAVKEGKSGYDVNKLMKAAGQNS</sequence>
<keyword evidence="2" id="KW-0472">Membrane</keyword>
<protein>
    <recommendedName>
        <fullName evidence="3">Ketoreductase domain-containing protein</fullName>
    </recommendedName>
</protein>
<dbReference type="Gene3D" id="3.40.50.720">
    <property type="entry name" value="NAD(P)-binding Rossmann-like Domain"/>
    <property type="match status" value="1"/>
</dbReference>